<comment type="caution">
    <text evidence="2">The sequence shown here is derived from an EMBL/GenBank/DDBJ whole genome shotgun (WGS) entry which is preliminary data.</text>
</comment>
<dbReference type="EMBL" id="AYLP01000167">
    <property type="protein sequence ID" value="ESS62692.1"/>
    <property type="molecule type" value="Genomic_DNA"/>
</dbReference>
<accession>V5B9J1</accession>
<reference evidence="2 3" key="1">
    <citation type="journal article" date="2014" name="Genome Announc.">
        <title>Trypanosoma cruzi Clone Dm28c Draft Genome Sequence.</title>
        <authorList>
            <person name="Grisard E.C."/>
            <person name="Teixeira S.M."/>
            <person name="de Almeida L.G."/>
            <person name="Stoco P.H."/>
            <person name="Gerber A.L."/>
            <person name="Talavera-Lopez C."/>
            <person name="Lima O.C."/>
            <person name="Andersson B."/>
            <person name="de Vasconcelos A.T."/>
        </authorList>
    </citation>
    <scope>NUCLEOTIDE SEQUENCE [LARGE SCALE GENOMIC DNA]</scope>
    <source>
        <strain evidence="2 3">Dm28c</strain>
    </source>
</reference>
<organism evidence="2 3">
    <name type="scientific">Trypanosoma cruzi Dm28c</name>
    <dbReference type="NCBI Taxonomy" id="1416333"/>
    <lineage>
        <taxon>Eukaryota</taxon>
        <taxon>Discoba</taxon>
        <taxon>Euglenozoa</taxon>
        <taxon>Kinetoplastea</taxon>
        <taxon>Metakinetoplastina</taxon>
        <taxon>Trypanosomatida</taxon>
        <taxon>Trypanosomatidae</taxon>
        <taxon>Trypanosoma</taxon>
        <taxon>Schizotrypanum</taxon>
    </lineage>
</organism>
<evidence type="ECO:0000313" key="2">
    <source>
        <dbReference type="EMBL" id="ESS62692.1"/>
    </source>
</evidence>
<dbReference type="VEuPathDB" id="TriTrypDB:TCDM_09619"/>
<evidence type="ECO:0000313" key="3">
    <source>
        <dbReference type="Proteomes" id="UP000017861"/>
    </source>
</evidence>
<sequence length="359" mass="40449">MICGRGCALRREGRKNVARRPPPPDRSEVVFCPLARGRPATWSVRRIIFFCVVVLSFYSAAFSCGTAKGDLQEIPARRPCRRRKGRFPLEKRHFLNLFWAWSSCRFNATLFCGFDACVSERFGLCSQPTRMWRARRREGACQPFYCLPRCGCRRCLLPFLRSCGFLTRCFGEGVAALVVHGILILVSRSGDIEREGLLPSCFICPLCLTASSTQTCSSAPQLSLSIVCANSSLLPFSVAFFLLIDGRHSVRRANLIGLCGTARRRHRRKPTDFFTYLIAILRAGVFFAFSVEHSNSEASGAMRAWNSSCHVNRRQHRGAATFTPQSYRVFTGLAGKFHAASYCWCVLRCHSMRIMCFSE</sequence>
<dbReference type="Proteomes" id="UP000017861">
    <property type="component" value="Unassembled WGS sequence"/>
</dbReference>
<keyword evidence="1" id="KW-1133">Transmembrane helix</keyword>
<gene>
    <name evidence="2" type="ORF">TCDM_09619</name>
</gene>
<evidence type="ECO:0000256" key="1">
    <source>
        <dbReference type="SAM" id="Phobius"/>
    </source>
</evidence>
<feature type="transmembrane region" description="Helical" evidence="1">
    <location>
        <begin position="273"/>
        <end position="291"/>
    </location>
</feature>
<protein>
    <submittedName>
        <fullName evidence="2">Uncharacterized protein</fullName>
    </submittedName>
</protein>
<dbReference type="AlphaFoldDB" id="V5B9J1"/>
<keyword evidence="1" id="KW-0472">Membrane</keyword>
<proteinExistence type="predicted"/>
<feature type="transmembrane region" description="Helical" evidence="1">
    <location>
        <begin position="222"/>
        <end position="244"/>
    </location>
</feature>
<name>V5B9J1_TRYCR</name>
<keyword evidence="1" id="KW-0812">Transmembrane</keyword>